<dbReference type="PROSITE" id="PS00675">
    <property type="entry name" value="SIGMA54_INTERACT_1"/>
    <property type="match status" value="1"/>
</dbReference>
<feature type="compositionally biased region" description="Acidic residues" evidence="1">
    <location>
        <begin position="912"/>
        <end position="933"/>
    </location>
</feature>
<dbReference type="InterPro" id="IPR058519">
    <property type="entry name" value="DUF8206"/>
</dbReference>
<dbReference type="SUPFAM" id="SSF52540">
    <property type="entry name" value="P-loop containing nucleoside triphosphate hydrolases"/>
    <property type="match status" value="1"/>
</dbReference>
<evidence type="ECO:0000313" key="3">
    <source>
        <dbReference type="EMBL" id="CAD6199113.1"/>
    </source>
</evidence>
<feature type="region of interest" description="Disordered" evidence="1">
    <location>
        <begin position="893"/>
        <end position="984"/>
    </location>
</feature>
<dbReference type="AlphaFoldDB" id="A0A8S1HWS7"/>
<dbReference type="InterPro" id="IPR027417">
    <property type="entry name" value="P-loop_NTPase"/>
</dbReference>
<keyword evidence="4" id="KW-1185">Reference proteome</keyword>
<proteinExistence type="predicted"/>
<dbReference type="OrthoDB" id="5858432at2759"/>
<feature type="compositionally biased region" description="Polar residues" evidence="1">
    <location>
        <begin position="76"/>
        <end position="89"/>
    </location>
</feature>
<feature type="domain" description="DUF8206" evidence="2">
    <location>
        <begin position="606"/>
        <end position="686"/>
    </location>
</feature>
<name>A0A8S1HWS7_9PELO</name>
<dbReference type="Pfam" id="PF26633">
    <property type="entry name" value="DUF8206"/>
    <property type="match status" value="1"/>
</dbReference>
<feature type="region of interest" description="Disordered" evidence="1">
    <location>
        <begin position="63"/>
        <end position="96"/>
    </location>
</feature>
<gene>
    <name evidence="3" type="ORF">CAUJ_LOCUS15017</name>
</gene>
<feature type="compositionally biased region" description="Basic and acidic residues" evidence="1">
    <location>
        <begin position="950"/>
        <end position="963"/>
    </location>
</feature>
<feature type="compositionally biased region" description="Basic residues" evidence="1">
    <location>
        <begin position="970"/>
        <end position="984"/>
    </location>
</feature>
<evidence type="ECO:0000259" key="2">
    <source>
        <dbReference type="Pfam" id="PF26633"/>
    </source>
</evidence>
<dbReference type="EMBL" id="CAJGYM010000155">
    <property type="protein sequence ID" value="CAD6199113.1"/>
    <property type="molecule type" value="Genomic_DNA"/>
</dbReference>
<dbReference type="PANTHER" id="PTHR32046:SF11">
    <property type="entry name" value="IMMUNE-ASSOCIATED NUCLEOTIDE-BINDING PROTEIN 10-LIKE"/>
    <property type="match status" value="1"/>
</dbReference>
<accession>A0A8S1HWS7</accession>
<organism evidence="3 4">
    <name type="scientific">Caenorhabditis auriculariae</name>
    <dbReference type="NCBI Taxonomy" id="2777116"/>
    <lineage>
        <taxon>Eukaryota</taxon>
        <taxon>Metazoa</taxon>
        <taxon>Ecdysozoa</taxon>
        <taxon>Nematoda</taxon>
        <taxon>Chromadorea</taxon>
        <taxon>Rhabditida</taxon>
        <taxon>Rhabditina</taxon>
        <taxon>Rhabditomorpha</taxon>
        <taxon>Rhabditoidea</taxon>
        <taxon>Rhabditidae</taxon>
        <taxon>Peloderinae</taxon>
        <taxon>Caenorhabditis</taxon>
    </lineage>
</organism>
<dbReference type="PANTHER" id="PTHR32046">
    <property type="entry name" value="G DOMAIN-CONTAINING PROTEIN"/>
    <property type="match status" value="1"/>
</dbReference>
<sequence>MTGSFPEFIELADVNVQYTLKTIYSLGVHVSTKMSNLQQLISGQNDRCRAAFQTWRNQIEMNGEPANNRYGRVTPEKTNSYSSSMSLRPTKTDEEKAREVEKLKESAPLSIRRLMRGSSLLEAIRTLKENMTNADPSTWDDFDSWMAKKFPGFTPMERFPSFIANAPGPAKKELIDFYKNENLKMDMKIKCLDEIVKDLSNEVQHDYQIWRLMNSSEFPFLPMVEDLQRRRGAGRTRSLSRRHDEGAPTIVFPKLDLADFFKKLRPTTNILVLGETGVGKSTFINGLVNYLNFEDLEDALHDGHHVLIESSFTQYVKGKEKKVELKATMGESTSSEKSNEVMSAGQSSTQEPKDYIFEYNDVSMQRCIRIIDTPGIGDTRGIEQDKKNFEKILQFLSTVDDLHAILILMKPNSAKLTTVFRFCLDELLVHLHKDASKNIFFCFTNARASRYTPGESLPTIKEHLKKLDQRGIQIPLDGPNGANYYCFDNECFRYLCAKSQGIDFGEKEKEDSEESWRRSVAETQRLFSRIATTHVHEMSQTLCLNNTRNAILALTRPLIEIAKVQMTNERIINEKIEEAQKCETEEERLALNTFVEQVQLKIEESNMPHTVCTAPSCVEYRQLSANSPYMQPVFKRICHDPCYLTGVQAETCPNETLKFCWAMGGCGANCRMCGCPWNTHMHIRYKIIEELVRVEDEDVKKMRIKEGNTKATINMFIEKQKEKLEEYRAEMKKVMTFAAEFSAFLKTNCMLTHNDTYGHEPKTRSCSKRLKQLKEKHDFQVKTITESVKRGSVSTRTPAEIEDMIKELSHLKHSGKQIEDLKNIELLTAKVSSAQTATKVFVKKQQSGRAAQRETPKDSIGSKFLGGWKNIAIEGGKTVLGVATNVLFGNSRPSIPAISSTPNKFDTLASNEETEDTAEVSEAEEVMEVDDPTTSETPSGPIVLTSSSAAEKKDQPKAQEKPKNQQNNRGRNKANKKGKNNRRR</sequence>
<evidence type="ECO:0000313" key="4">
    <source>
        <dbReference type="Proteomes" id="UP000835052"/>
    </source>
</evidence>
<dbReference type="InterPro" id="IPR025662">
    <property type="entry name" value="Sigma_54_int_dom_ATP-bd_1"/>
</dbReference>
<comment type="caution">
    <text evidence="3">The sequence shown here is derived from an EMBL/GenBank/DDBJ whole genome shotgun (WGS) entry which is preliminary data.</text>
</comment>
<evidence type="ECO:0000256" key="1">
    <source>
        <dbReference type="SAM" id="MobiDB-lite"/>
    </source>
</evidence>
<feature type="compositionally biased region" description="Polar residues" evidence="1">
    <location>
        <begin position="934"/>
        <end position="949"/>
    </location>
</feature>
<protein>
    <recommendedName>
        <fullName evidence="2">DUF8206 domain-containing protein</fullName>
    </recommendedName>
</protein>
<dbReference type="Proteomes" id="UP000835052">
    <property type="component" value="Unassembled WGS sequence"/>
</dbReference>
<feature type="compositionally biased region" description="Polar residues" evidence="1">
    <location>
        <begin position="893"/>
        <end position="911"/>
    </location>
</feature>
<dbReference type="Gene3D" id="3.40.50.300">
    <property type="entry name" value="P-loop containing nucleotide triphosphate hydrolases"/>
    <property type="match status" value="1"/>
</dbReference>
<reference evidence="3" key="1">
    <citation type="submission" date="2020-10" db="EMBL/GenBank/DDBJ databases">
        <authorList>
            <person name="Kikuchi T."/>
        </authorList>
    </citation>
    <scope>NUCLEOTIDE SEQUENCE</scope>
    <source>
        <strain evidence="3">NKZ352</strain>
    </source>
</reference>